<proteinExistence type="predicted"/>
<dbReference type="PATRIC" id="fig|907488.3.peg.1328"/>
<evidence type="ECO:0000313" key="1">
    <source>
        <dbReference type="EMBL" id="EGY33636.1"/>
    </source>
</evidence>
<dbReference type="Proteomes" id="UP000005508">
    <property type="component" value="Unassembled WGS sequence"/>
</dbReference>
<evidence type="ECO:0000313" key="2">
    <source>
        <dbReference type="Proteomes" id="UP000005508"/>
    </source>
</evidence>
<comment type="caution">
    <text evidence="1">The sequence shown here is derived from an EMBL/GenBank/DDBJ whole genome shotgun (WGS) entry which is preliminary data.</text>
</comment>
<gene>
    <name evidence="1" type="ORF">SC1083_1364</name>
</gene>
<organism evidence="1 2">
    <name type="scientific">Aggregatibacter actinomycetemcomitans serotype e str. SC1083</name>
    <dbReference type="NCBI Taxonomy" id="907488"/>
    <lineage>
        <taxon>Bacteria</taxon>
        <taxon>Pseudomonadati</taxon>
        <taxon>Pseudomonadota</taxon>
        <taxon>Gammaproteobacteria</taxon>
        <taxon>Pasteurellales</taxon>
        <taxon>Pasteurellaceae</taxon>
        <taxon>Aggregatibacter</taxon>
    </lineage>
</organism>
<protein>
    <submittedName>
        <fullName evidence="1">Uncharacterized protein</fullName>
    </submittedName>
</protein>
<name>G4A956_AGGAC</name>
<dbReference type="EMBL" id="AEJM01000024">
    <property type="protein sequence ID" value="EGY33636.1"/>
    <property type="molecule type" value="Genomic_DNA"/>
</dbReference>
<sequence length="46" mass="5331">MTTIIYLGLIGLARLCWSYKNKGNALQTKEIERHNGIDKESFPLFF</sequence>
<dbReference type="AlphaFoldDB" id="G4A956"/>
<accession>G4A956</accession>
<reference evidence="1 2" key="1">
    <citation type="submission" date="2010-10" db="EMBL/GenBank/DDBJ databases">
        <authorList>
            <person name="Chen C."/>
            <person name="Kittichotirat W."/>
            <person name="Asikainen S."/>
            <person name="Bumgarner R."/>
        </authorList>
    </citation>
    <scope>NUCLEOTIDE SEQUENCE [LARGE SCALE GENOMIC DNA]</scope>
    <source>
        <strain evidence="1 2">SC1083</strain>
    </source>
</reference>